<proteinExistence type="predicted"/>
<comment type="caution">
    <text evidence="1">The sequence shown here is derived from an EMBL/GenBank/DDBJ whole genome shotgun (WGS) entry which is preliminary data.</text>
</comment>
<protein>
    <submittedName>
        <fullName evidence="1">Uncharacterized protein</fullName>
    </submittedName>
</protein>
<dbReference type="RefSeq" id="WP_233053458.1">
    <property type="nucleotide sequence ID" value="NZ_JAIMJA010000013.1"/>
</dbReference>
<gene>
    <name evidence="1" type="ORF">K6Y31_13360</name>
</gene>
<reference evidence="1 2" key="1">
    <citation type="journal article" date="2022" name="Environ. Microbiol. Rep.">
        <title>Eco-phylogenetic analyses reveal divergent evolution of vitamin B12 metabolism in the marine bacterial family 'Psychromonadaceae'.</title>
        <authorList>
            <person name="Jin X."/>
            <person name="Yang Y."/>
            <person name="Cao H."/>
            <person name="Gao B."/>
            <person name="Zhao Z."/>
        </authorList>
    </citation>
    <scope>NUCLEOTIDE SEQUENCE [LARGE SCALE GENOMIC DNA]</scope>
    <source>
        <strain evidence="1 2">MKS20</strain>
    </source>
</reference>
<evidence type="ECO:0000313" key="2">
    <source>
        <dbReference type="Proteomes" id="UP001201273"/>
    </source>
</evidence>
<organism evidence="1 2">
    <name type="scientific">Motilimonas cestriensis</name>
    <dbReference type="NCBI Taxonomy" id="2742685"/>
    <lineage>
        <taxon>Bacteria</taxon>
        <taxon>Pseudomonadati</taxon>
        <taxon>Pseudomonadota</taxon>
        <taxon>Gammaproteobacteria</taxon>
        <taxon>Alteromonadales</taxon>
        <taxon>Alteromonadales genera incertae sedis</taxon>
        <taxon>Motilimonas</taxon>
    </lineage>
</organism>
<name>A0ABS8W9U9_9GAMM</name>
<dbReference type="Proteomes" id="UP001201273">
    <property type="component" value="Unassembled WGS sequence"/>
</dbReference>
<accession>A0ABS8W9U9</accession>
<dbReference type="EMBL" id="JAIMJA010000013">
    <property type="protein sequence ID" value="MCE2595794.1"/>
    <property type="molecule type" value="Genomic_DNA"/>
</dbReference>
<keyword evidence="2" id="KW-1185">Reference proteome</keyword>
<sequence>MAHPSSTSHSEQSGKHTKVQIELDRAVLARLFAQGHLCAAEISCLNFSSKQAIWQLCLQACGECLETTAYGDNNRPAWEKLPRLNSLAGKSSKTDA</sequence>
<evidence type="ECO:0000313" key="1">
    <source>
        <dbReference type="EMBL" id="MCE2595794.1"/>
    </source>
</evidence>